<reference evidence="6 7" key="1">
    <citation type="submission" date="2020-12" db="EMBL/GenBank/DDBJ databases">
        <title>Whole genome sequences of gut porcine anaerobes.</title>
        <authorList>
            <person name="Kubasova T."/>
            <person name="Jahodarova E."/>
            <person name="Rychlik I."/>
        </authorList>
    </citation>
    <scope>NUCLEOTIDE SEQUENCE [LARGE SCALE GENOMIC DNA]</scope>
    <source>
        <strain evidence="6 7">An867</strain>
    </source>
</reference>
<name>A0ABS9CPK6_9FIRM</name>
<accession>A0ABS9CPK6</accession>
<dbReference type="SUPFAM" id="SSF55729">
    <property type="entry name" value="Acyl-CoA N-acyltransferases (Nat)"/>
    <property type="match status" value="1"/>
</dbReference>
<dbReference type="NCBIfam" id="NF033788">
    <property type="entry name" value="HTH_metalloreg"/>
    <property type="match status" value="1"/>
</dbReference>
<dbReference type="CDD" id="cd04301">
    <property type="entry name" value="NAT_SF"/>
    <property type="match status" value="1"/>
</dbReference>
<sequence>MKSIWEAAFVAVKDGAILGFCTFLKEDFYPENRYFPWISSIFVAEDARGNRISHKMIEHVIAYAKTKGFSCVYIPSDMKPFMHEEVQHLAREFQENRKILLALGDENRQHMMLEIMRMGECRGVRVGAITERTHLSRPAVSHHLRVLREAGLIKMRREGTKNYYYFDADTEAMASLLRMLEHARKVMAALPDRTDED</sequence>
<dbReference type="Pfam" id="PF01022">
    <property type="entry name" value="HTH_5"/>
    <property type="match status" value="1"/>
</dbReference>
<dbReference type="Proteomes" id="UP001299220">
    <property type="component" value="Unassembled WGS sequence"/>
</dbReference>
<keyword evidence="7" id="KW-1185">Reference proteome</keyword>
<keyword evidence="2" id="KW-0238">DNA-binding</keyword>
<dbReference type="InterPro" id="IPR051011">
    <property type="entry name" value="Metal_resp_trans_reg"/>
</dbReference>
<dbReference type="InterPro" id="IPR011991">
    <property type="entry name" value="ArsR-like_HTH"/>
</dbReference>
<dbReference type="Gene3D" id="1.10.10.10">
    <property type="entry name" value="Winged helix-like DNA-binding domain superfamily/Winged helix DNA-binding domain"/>
    <property type="match status" value="1"/>
</dbReference>
<dbReference type="EMBL" id="JAFBIT010000003">
    <property type="protein sequence ID" value="MCF2653077.1"/>
    <property type="molecule type" value="Genomic_DNA"/>
</dbReference>
<evidence type="ECO:0000313" key="7">
    <source>
        <dbReference type="Proteomes" id="UP001299220"/>
    </source>
</evidence>
<dbReference type="InterPro" id="IPR001845">
    <property type="entry name" value="HTH_ArsR_DNA-bd_dom"/>
</dbReference>
<evidence type="ECO:0000256" key="1">
    <source>
        <dbReference type="ARBA" id="ARBA00023015"/>
    </source>
</evidence>
<evidence type="ECO:0000313" key="6">
    <source>
        <dbReference type="EMBL" id="MCF2653077.1"/>
    </source>
</evidence>
<dbReference type="PROSITE" id="PS51186">
    <property type="entry name" value="GNAT"/>
    <property type="match status" value="1"/>
</dbReference>
<organism evidence="6 7">
    <name type="scientific">Anaeromassilibacillus senegalensis</name>
    <dbReference type="NCBI Taxonomy" id="1673717"/>
    <lineage>
        <taxon>Bacteria</taxon>
        <taxon>Bacillati</taxon>
        <taxon>Bacillota</taxon>
        <taxon>Clostridia</taxon>
        <taxon>Eubacteriales</taxon>
        <taxon>Acutalibacteraceae</taxon>
        <taxon>Anaeromassilibacillus</taxon>
    </lineage>
</organism>
<evidence type="ECO:0000256" key="3">
    <source>
        <dbReference type="ARBA" id="ARBA00023163"/>
    </source>
</evidence>
<dbReference type="PRINTS" id="PR00778">
    <property type="entry name" value="HTHARSR"/>
</dbReference>
<comment type="caution">
    <text evidence="6">The sequence shown here is derived from an EMBL/GenBank/DDBJ whole genome shotgun (WGS) entry which is preliminary data.</text>
</comment>
<dbReference type="PANTHER" id="PTHR43132">
    <property type="entry name" value="ARSENICAL RESISTANCE OPERON REPRESSOR ARSR-RELATED"/>
    <property type="match status" value="1"/>
</dbReference>
<dbReference type="PANTHER" id="PTHR43132:SF6">
    <property type="entry name" value="HTH-TYPE TRANSCRIPTIONAL REPRESSOR CZRA"/>
    <property type="match status" value="1"/>
</dbReference>
<dbReference type="Pfam" id="PF00583">
    <property type="entry name" value="Acetyltransf_1"/>
    <property type="match status" value="1"/>
</dbReference>
<gene>
    <name evidence="6" type="ORF">JQM67_10740</name>
</gene>
<dbReference type="CDD" id="cd00090">
    <property type="entry name" value="HTH_ARSR"/>
    <property type="match status" value="1"/>
</dbReference>
<evidence type="ECO:0000259" key="4">
    <source>
        <dbReference type="PROSITE" id="PS50987"/>
    </source>
</evidence>
<feature type="domain" description="N-acetyltransferase" evidence="5">
    <location>
        <begin position="1"/>
        <end position="119"/>
    </location>
</feature>
<dbReference type="PROSITE" id="PS50987">
    <property type="entry name" value="HTH_ARSR_2"/>
    <property type="match status" value="1"/>
</dbReference>
<dbReference type="InterPro" id="IPR036388">
    <property type="entry name" value="WH-like_DNA-bd_sf"/>
</dbReference>
<dbReference type="InterPro" id="IPR000182">
    <property type="entry name" value="GNAT_dom"/>
</dbReference>
<evidence type="ECO:0000256" key="2">
    <source>
        <dbReference type="ARBA" id="ARBA00023125"/>
    </source>
</evidence>
<keyword evidence="3" id="KW-0804">Transcription</keyword>
<proteinExistence type="predicted"/>
<keyword evidence="1" id="KW-0805">Transcription regulation</keyword>
<evidence type="ECO:0000259" key="5">
    <source>
        <dbReference type="PROSITE" id="PS51186"/>
    </source>
</evidence>
<dbReference type="InterPro" id="IPR036390">
    <property type="entry name" value="WH_DNA-bd_sf"/>
</dbReference>
<dbReference type="SUPFAM" id="SSF46785">
    <property type="entry name" value="Winged helix' DNA-binding domain"/>
    <property type="match status" value="1"/>
</dbReference>
<dbReference type="SMART" id="SM00418">
    <property type="entry name" value="HTH_ARSR"/>
    <property type="match status" value="1"/>
</dbReference>
<dbReference type="InterPro" id="IPR016181">
    <property type="entry name" value="Acyl_CoA_acyltransferase"/>
</dbReference>
<protein>
    <submittedName>
        <fullName evidence="6">Metalloregulator ArsR/SmtB family transcription factor</fullName>
    </submittedName>
</protein>
<dbReference type="Gene3D" id="3.40.630.30">
    <property type="match status" value="1"/>
</dbReference>
<feature type="domain" description="HTH arsR-type" evidence="4">
    <location>
        <begin position="89"/>
        <end position="187"/>
    </location>
</feature>